<evidence type="ECO:0000256" key="10">
    <source>
        <dbReference type="SAM" id="MobiDB-lite"/>
    </source>
</evidence>
<evidence type="ECO:0000313" key="11">
    <source>
        <dbReference type="EMBL" id="MEQ2309746.1"/>
    </source>
</evidence>
<comment type="subcellular location">
    <subcellularLocation>
        <location evidence="1">Cell membrane</location>
    </subcellularLocation>
    <subcellularLocation>
        <location evidence="2">Secreted</location>
    </subcellularLocation>
</comment>
<evidence type="ECO:0000256" key="5">
    <source>
        <dbReference type="ARBA" id="ARBA00022525"/>
    </source>
</evidence>
<keyword evidence="12" id="KW-1185">Reference proteome</keyword>
<feature type="region of interest" description="Disordered" evidence="10">
    <location>
        <begin position="67"/>
        <end position="96"/>
    </location>
</feature>
<evidence type="ECO:0000256" key="1">
    <source>
        <dbReference type="ARBA" id="ARBA00004236"/>
    </source>
</evidence>
<keyword evidence="4" id="KW-0202">Cytokine</keyword>
<dbReference type="InterPro" id="IPR029364">
    <property type="entry name" value="ALKL1/2"/>
</dbReference>
<feature type="compositionally biased region" description="Basic residues" evidence="10">
    <location>
        <begin position="46"/>
        <end position="55"/>
    </location>
</feature>
<accession>A0ABV0ZUL9</accession>
<evidence type="ECO:0000256" key="8">
    <source>
        <dbReference type="ARBA" id="ARBA00023157"/>
    </source>
</evidence>
<dbReference type="PANTHER" id="PTHR28676">
    <property type="entry name" value="ALK AND LTK LIGAND 2-RELATED"/>
    <property type="match status" value="1"/>
</dbReference>
<gene>
    <name evidence="11" type="ORF">AMECASPLE_001800</name>
</gene>
<keyword evidence="5" id="KW-0964">Secreted</keyword>
<feature type="region of interest" description="Disordered" evidence="10">
    <location>
        <begin position="160"/>
        <end position="188"/>
    </location>
</feature>
<evidence type="ECO:0000256" key="3">
    <source>
        <dbReference type="ARBA" id="ARBA00022475"/>
    </source>
</evidence>
<keyword evidence="6" id="KW-0732">Signal</keyword>
<evidence type="ECO:0000256" key="9">
    <source>
        <dbReference type="ARBA" id="ARBA00033741"/>
    </source>
</evidence>
<dbReference type="PANTHER" id="PTHR28676:SF2">
    <property type="entry name" value="ALK AND LTK LIGAND 2"/>
    <property type="match status" value="1"/>
</dbReference>
<organism evidence="11 12">
    <name type="scientific">Ameca splendens</name>
    <dbReference type="NCBI Taxonomy" id="208324"/>
    <lineage>
        <taxon>Eukaryota</taxon>
        <taxon>Metazoa</taxon>
        <taxon>Chordata</taxon>
        <taxon>Craniata</taxon>
        <taxon>Vertebrata</taxon>
        <taxon>Euteleostomi</taxon>
        <taxon>Actinopterygii</taxon>
        <taxon>Neopterygii</taxon>
        <taxon>Teleostei</taxon>
        <taxon>Neoteleostei</taxon>
        <taxon>Acanthomorphata</taxon>
        <taxon>Ovalentaria</taxon>
        <taxon>Atherinomorphae</taxon>
        <taxon>Cyprinodontiformes</taxon>
        <taxon>Goodeidae</taxon>
        <taxon>Ameca</taxon>
    </lineage>
</organism>
<evidence type="ECO:0000256" key="7">
    <source>
        <dbReference type="ARBA" id="ARBA00023136"/>
    </source>
</evidence>
<keyword evidence="3" id="KW-1003">Cell membrane</keyword>
<name>A0ABV0ZUL9_9TELE</name>
<dbReference type="EMBL" id="JAHRIP010075296">
    <property type="protein sequence ID" value="MEQ2309746.1"/>
    <property type="molecule type" value="Genomic_DNA"/>
</dbReference>
<keyword evidence="7" id="KW-0472">Membrane</keyword>
<comment type="caution">
    <text evidence="11">The sequence shown here is derived from an EMBL/GenBank/DDBJ whole genome shotgun (WGS) entry which is preliminary data.</text>
</comment>
<dbReference type="Pfam" id="PF15129">
    <property type="entry name" value="ALKL1_2"/>
    <property type="match status" value="1"/>
</dbReference>
<comment type="similarity">
    <text evidence="9">Belongs to the ALKAL family.</text>
</comment>
<evidence type="ECO:0000256" key="2">
    <source>
        <dbReference type="ARBA" id="ARBA00004613"/>
    </source>
</evidence>
<dbReference type="Proteomes" id="UP001469553">
    <property type="component" value="Unassembled WGS sequence"/>
</dbReference>
<feature type="compositionally biased region" description="Basic and acidic residues" evidence="10">
    <location>
        <begin position="1"/>
        <end position="45"/>
    </location>
</feature>
<sequence>MCLHESPRHTHQAGPKEFRPDGADEQIRVEQAADHISGKRLTRDNKSKRHERKWKVRVLRDGKENLGSDSRAPWCRRGGALSRAKSPGGEDRDPKHESMSAVMLLPRHSVLSALLLLLFILLRTPESCHAASQHRGPRPRAEGRRDRHSLVQLIGRSKRGPAGFSGHEVAGPKRPGRSNHESHLSDPKHKEKFIIHLTGPLYFKPQCQKQFHRLYNNTRDCTVPAFYKRCARLLTQLAKSPRCAER</sequence>
<evidence type="ECO:0000256" key="6">
    <source>
        <dbReference type="ARBA" id="ARBA00022729"/>
    </source>
</evidence>
<evidence type="ECO:0000256" key="4">
    <source>
        <dbReference type="ARBA" id="ARBA00022514"/>
    </source>
</evidence>
<proteinExistence type="inferred from homology"/>
<reference evidence="11 12" key="1">
    <citation type="submission" date="2021-06" db="EMBL/GenBank/DDBJ databases">
        <authorList>
            <person name="Palmer J.M."/>
        </authorList>
    </citation>
    <scope>NUCLEOTIDE SEQUENCE [LARGE SCALE GENOMIC DNA]</scope>
    <source>
        <strain evidence="11 12">AS_MEX2019</strain>
        <tissue evidence="11">Muscle</tissue>
    </source>
</reference>
<feature type="region of interest" description="Disordered" evidence="10">
    <location>
        <begin position="1"/>
        <end position="55"/>
    </location>
</feature>
<protein>
    <recommendedName>
        <fullName evidence="13">ALK and LTK ligand 1</fullName>
    </recommendedName>
</protein>
<feature type="compositionally biased region" description="Basic and acidic residues" evidence="10">
    <location>
        <begin position="178"/>
        <end position="188"/>
    </location>
</feature>
<keyword evidence="8" id="KW-1015">Disulfide bond</keyword>
<evidence type="ECO:0000313" key="12">
    <source>
        <dbReference type="Proteomes" id="UP001469553"/>
    </source>
</evidence>
<evidence type="ECO:0008006" key="13">
    <source>
        <dbReference type="Google" id="ProtNLM"/>
    </source>
</evidence>